<keyword evidence="1" id="KW-0812">Transmembrane</keyword>
<evidence type="ECO:0000256" key="1">
    <source>
        <dbReference type="SAM" id="Phobius"/>
    </source>
</evidence>
<keyword evidence="1" id="KW-0472">Membrane</keyword>
<dbReference type="EMBL" id="JBGFUD010009884">
    <property type="protein sequence ID" value="MFH4982700.1"/>
    <property type="molecule type" value="Genomic_DNA"/>
</dbReference>
<name>A0ABD6ERW0_9BILA</name>
<gene>
    <name evidence="2" type="ORF">AB6A40_009409</name>
</gene>
<dbReference type="Proteomes" id="UP001608902">
    <property type="component" value="Unassembled WGS sequence"/>
</dbReference>
<dbReference type="AlphaFoldDB" id="A0ABD6ERW0"/>
<protein>
    <submittedName>
        <fullName evidence="2">Uncharacterized protein</fullName>
    </submittedName>
</protein>
<reference evidence="2 3" key="1">
    <citation type="submission" date="2024-08" db="EMBL/GenBank/DDBJ databases">
        <title>Gnathostoma spinigerum genome.</title>
        <authorList>
            <person name="Gonzalez-Bertolin B."/>
            <person name="Monzon S."/>
            <person name="Zaballos A."/>
            <person name="Jimenez P."/>
            <person name="Dekumyoy P."/>
            <person name="Varona S."/>
            <person name="Cuesta I."/>
            <person name="Sumanam S."/>
            <person name="Adisakwattana P."/>
            <person name="Gasser R.B."/>
            <person name="Hernandez-Gonzalez A."/>
            <person name="Young N.D."/>
            <person name="Perteguer M.J."/>
        </authorList>
    </citation>
    <scope>NUCLEOTIDE SEQUENCE [LARGE SCALE GENOMIC DNA]</scope>
    <source>
        <strain evidence="2">AL3</strain>
        <tissue evidence="2">Liver</tissue>
    </source>
</reference>
<evidence type="ECO:0000313" key="2">
    <source>
        <dbReference type="EMBL" id="MFH4982700.1"/>
    </source>
</evidence>
<comment type="caution">
    <text evidence="2">The sequence shown here is derived from an EMBL/GenBank/DDBJ whole genome shotgun (WGS) entry which is preliminary data.</text>
</comment>
<keyword evidence="3" id="KW-1185">Reference proteome</keyword>
<keyword evidence="1" id="KW-1133">Transmembrane helix</keyword>
<accession>A0ABD6ERW0</accession>
<organism evidence="2 3">
    <name type="scientific">Gnathostoma spinigerum</name>
    <dbReference type="NCBI Taxonomy" id="75299"/>
    <lineage>
        <taxon>Eukaryota</taxon>
        <taxon>Metazoa</taxon>
        <taxon>Ecdysozoa</taxon>
        <taxon>Nematoda</taxon>
        <taxon>Chromadorea</taxon>
        <taxon>Rhabditida</taxon>
        <taxon>Spirurina</taxon>
        <taxon>Gnathostomatomorpha</taxon>
        <taxon>Gnathostomatoidea</taxon>
        <taxon>Gnathostomatidae</taxon>
        <taxon>Gnathostoma</taxon>
    </lineage>
</organism>
<feature type="transmembrane region" description="Helical" evidence="1">
    <location>
        <begin position="47"/>
        <end position="66"/>
    </location>
</feature>
<evidence type="ECO:0000313" key="3">
    <source>
        <dbReference type="Proteomes" id="UP001608902"/>
    </source>
</evidence>
<sequence>MVRKRLQKRRKLNDEVEDTAKENSLDDELAAERLNEKTGVEDLMKTHFSYVAVLALLVIAEIWAFFTRILEGRYVQSTAQNDCCEADDTTLSDQQSLKEFVILGLSVKTKDLASYFTLFFHIFSYI</sequence>
<proteinExistence type="predicted"/>